<sequence length="467" mass="50785">MITSTSSATTGRSRTLDPTEPTATTEPLDRLGGKTPPESDRAVTSPAASSRITDIGRRAIDTDASETVLDITIPVYNEEKDIETCIRRLGNYLEGHFPYSFSVTVADNASTDQTLVIAERLARELPHVRVVHLDEKGRGNALRRVWSEPNAAVLVYMDVDLSTDLAALQPLVAPLLTGHSDLAIGSRLARNARVVRGAKREFISRSYNLLLRTFMGAHFSDAQCGFKAIRADVARQLIPHTGDGAWFFDTEMLVLAERIGLRVAEVPVDWTDDPDSSVDVVRTATDDLKGMVRLSAAMANGRIPISALREELGRGAIAGQTNNLFGQVVRFCVVGVGSTLAYIVVFLLLRSALGAQWANFAALLITAVANTGVNRFFTFGVTGRNKAMTHHVQGLLVFGLGWALTSGALWGVHQLRGDHAVVETGALVMANLMATLLKFLMFRWWVFRPDAESKRTNEADDAARTAA</sequence>
<dbReference type="EC" id="2.4.1.117" evidence="5"/>
<feature type="domain" description="Glycosyltransferase 2-like" evidence="16">
    <location>
        <begin position="71"/>
        <end position="236"/>
    </location>
</feature>
<feature type="region of interest" description="Disordered" evidence="14">
    <location>
        <begin position="1"/>
        <end position="56"/>
    </location>
</feature>
<accession>A0A7K1LJQ9</accession>
<dbReference type="GO" id="GO:0004581">
    <property type="term" value="F:dolichyl-phosphate beta-glucosyltransferase activity"/>
    <property type="evidence" value="ECO:0007669"/>
    <property type="project" value="UniProtKB-EC"/>
</dbReference>
<evidence type="ECO:0000256" key="15">
    <source>
        <dbReference type="SAM" id="Phobius"/>
    </source>
</evidence>
<dbReference type="RefSeq" id="WP_129315921.1">
    <property type="nucleotide sequence ID" value="NZ_NOIQ01000014.1"/>
</dbReference>
<evidence type="ECO:0000256" key="11">
    <source>
        <dbReference type="ARBA" id="ARBA00022989"/>
    </source>
</evidence>
<feature type="compositionally biased region" description="Basic and acidic residues" evidence="14">
    <location>
        <begin position="27"/>
        <end position="41"/>
    </location>
</feature>
<keyword evidence="19" id="KW-1185">Reference proteome</keyword>
<dbReference type="Proteomes" id="UP000462152">
    <property type="component" value="Unassembled WGS sequence"/>
</dbReference>
<keyword evidence="7 18" id="KW-0808">Transferase</keyword>
<dbReference type="EMBL" id="WOGT01000005">
    <property type="protein sequence ID" value="MUN55350.1"/>
    <property type="molecule type" value="Genomic_DNA"/>
</dbReference>
<keyword evidence="12 15" id="KW-0472">Membrane</keyword>
<evidence type="ECO:0000256" key="10">
    <source>
        <dbReference type="ARBA" id="ARBA00022968"/>
    </source>
</evidence>
<evidence type="ECO:0000313" key="19">
    <source>
        <dbReference type="Proteomes" id="UP000462152"/>
    </source>
</evidence>
<evidence type="ECO:0000256" key="12">
    <source>
        <dbReference type="ARBA" id="ARBA00023136"/>
    </source>
</evidence>
<dbReference type="InterPro" id="IPR029044">
    <property type="entry name" value="Nucleotide-diphossugar_trans"/>
</dbReference>
<protein>
    <recommendedName>
        <fullName evidence="5">dolichyl-phosphate beta-glucosyltransferase</fullName>
        <ecNumber evidence="5">2.4.1.117</ecNumber>
    </recommendedName>
</protein>
<dbReference type="GO" id="GO:0016020">
    <property type="term" value="C:membrane"/>
    <property type="evidence" value="ECO:0007669"/>
    <property type="project" value="UniProtKB-SubCell"/>
</dbReference>
<keyword evidence="8 15" id="KW-0812">Transmembrane</keyword>
<evidence type="ECO:0000256" key="2">
    <source>
        <dbReference type="ARBA" id="ARBA00004389"/>
    </source>
</evidence>
<evidence type="ECO:0000259" key="16">
    <source>
        <dbReference type="Pfam" id="PF00535"/>
    </source>
</evidence>
<dbReference type="PANTHER" id="PTHR10859">
    <property type="entry name" value="GLYCOSYL TRANSFERASE"/>
    <property type="match status" value="1"/>
</dbReference>
<keyword evidence="10" id="KW-0735">Signal-anchor</keyword>
<comment type="similarity">
    <text evidence="4">Belongs to the glycosyltransferase 2 family.</text>
</comment>
<evidence type="ECO:0000256" key="7">
    <source>
        <dbReference type="ARBA" id="ARBA00022679"/>
    </source>
</evidence>
<dbReference type="CDD" id="cd04188">
    <property type="entry name" value="DPG_synthase"/>
    <property type="match status" value="1"/>
</dbReference>
<feature type="compositionally biased region" description="Low complexity" evidence="14">
    <location>
        <begin position="1"/>
        <end position="13"/>
    </location>
</feature>
<proteinExistence type="inferred from homology"/>
<dbReference type="FunFam" id="3.90.550.10:FF:000131">
    <property type="entry name" value="Glycosyl transferase"/>
    <property type="match status" value="1"/>
</dbReference>
<dbReference type="InterPro" id="IPR001173">
    <property type="entry name" value="Glyco_trans_2-like"/>
</dbReference>
<feature type="transmembrane region" description="Helical" evidence="15">
    <location>
        <begin position="425"/>
        <end position="446"/>
    </location>
</feature>
<evidence type="ECO:0000259" key="17">
    <source>
        <dbReference type="Pfam" id="PF04138"/>
    </source>
</evidence>
<feature type="domain" description="GtrA/DPMS transmembrane" evidence="17">
    <location>
        <begin position="330"/>
        <end position="447"/>
    </location>
</feature>
<evidence type="ECO:0000256" key="5">
    <source>
        <dbReference type="ARBA" id="ARBA00012583"/>
    </source>
</evidence>
<comment type="catalytic activity">
    <reaction evidence="13">
        <text>a di-trans,poly-cis-dolichyl phosphate + UDP-alpha-D-glucose = a di-trans,poly-cis-dolichyl beta-D-glucosyl phosphate + UDP</text>
        <dbReference type="Rhea" id="RHEA:15401"/>
        <dbReference type="Rhea" id="RHEA-COMP:19498"/>
        <dbReference type="Rhea" id="RHEA-COMP:19502"/>
        <dbReference type="ChEBI" id="CHEBI:57525"/>
        <dbReference type="ChEBI" id="CHEBI:57683"/>
        <dbReference type="ChEBI" id="CHEBI:58223"/>
        <dbReference type="ChEBI" id="CHEBI:58885"/>
        <dbReference type="EC" id="2.4.1.117"/>
    </reaction>
    <physiologicalReaction direction="left-to-right" evidence="13">
        <dbReference type="Rhea" id="RHEA:15402"/>
    </physiologicalReaction>
</comment>
<gene>
    <name evidence="18" type="ORF">GMA10_09035</name>
</gene>
<keyword evidence="9" id="KW-0256">Endoplasmic reticulum</keyword>
<comment type="caution">
    <text evidence="18">The sequence shown here is derived from an EMBL/GenBank/DDBJ whole genome shotgun (WGS) entry which is preliminary data.</text>
</comment>
<keyword evidence="6" id="KW-0328">Glycosyltransferase</keyword>
<feature type="transmembrane region" description="Helical" evidence="15">
    <location>
        <begin position="355"/>
        <end position="373"/>
    </location>
</feature>
<evidence type="ECO:0000256" key="1">
    <source>
        <dbReference type="ARBA" id="ARBA00004141"/>
    </source>
</evidence>
<keyword evidence="11 15" id="KW-1133">Transmembrane helix</keyword>
<evidence type="ECO:0000256" key="8">
    <source>
        <dbReference type="ARBA" id="ARBA00022692"/>
    </source>
</evidence>
<comment type="pathway">
    <text evidence="3">Protein modification; protein glycosylation.</text>
</comment>
<evidence type="ECO:0000256" key="3">
    <source>
        <dbReference type="ARBA" id="ARBA00004922"/>
    </source>
</evidence>
<comment type="subcellular location">
    <subcellularLocation>
        <location evidence="2">Endoplasmic reticulum membrane</location>
        <topology evidence="2">Single-pass membrane protein</topology>
    </subcellularLocation>
    <subcellularLocation>
        <location evidence="1">Membrane</location>
        <topology evidence="1">Multi-pass membrane protein</topology>
    </subcellularLocation>
</comment>
<dbReference type="SUPFAM" id="SSF53448">
    <property type="entry name" value="Nucleotide-diphospho-sugar transferases"/>
    <property type="match status" value="1"/>
</dbReference>
<feature type="transmembrane region" description="Helical" evidence="15">
    <location>
        <begin position="328"/>
        <end position="349"/>
    </location>
</feature>
<evidence type="ECO:0000256" key="13">
    <source>
        <dbReference type="ARBA" id="ARBA00045097"/>
    </source>
</evidence>
<reference evidence="18 19" key="1">
    <citation type="submission" date="2019-12" db="EMBL/GenBank/DDBJ databases">
        <authorList>
            <person name="Li J."/>
            <person name="Shi Y."/>
            <person name="Xu G."/>
            <person name="Xiao D."/>
            <person name="Ran X."/>
        </authorList>
    </citation>
    <scope>NUCLEOTIDE SEQUENCE [LARGE SCALE GENOMIC DNA]</scope>
    <source>
        <strain evidence="18 19">JCM 15915</strain>
    </source>
</reference>
<evidence type="ECO:0000256" key="4">
    <source>
        <dbReference type="ARBA" id="ARBA00006739"/>
    </source>
</evidence>
<organism evidence="18 19">
    <name type="scientific">Rothia koreensis</name>
    <dbReference type="NCBI Taxonomy" id="592378"/>
    <lineage>
        <taxon>Bacteria</taxon>
        <taxon>Bacillati</taxon>
        <taxon>Actinomycetota</taxon>
        <taxon>Actinomycetes</taxon>
        <taxon>Micrococcales</taxon>
        <taxon>Micrococcaceae</taxon>
        <taxon>Rothia</taxon>
    </lineage>
</organism>
<dbReference type="GO" id="GO:0000271">
    <property type="term" value="P:polysaccharide biosynthetic process"/>
    <property type="evidence" value="ECO:0007669"/>
    <property type="project" value="InterPro"/>
</dbReference>
<evidence type="ECO:0000256" key="6">
    <source>
        <dbReference type="ARBA" id="ARBA00022676"/>
    </source>
</evidence>
<name>A0A7K1LJQ9_9MICC</name>
<dbReference type="Pfam" id="PF04138">
    <property type="entry name" value="GtrA_DPMS_TM"/>
    <property type="match status" value="1"/>
</dbReference>
<dbReference type="Pfam" id="PF00535">
    <property type="entry name" value="Glycos_transf_2"/>
    <property type="match status" value="1"/>
</dbReference>
<dbReference type="InterPro" id="IPR007267">
    <property type="entry name" value="GtrA_DPMS_TM"/>
</dbReference>
<dbReference type="OrthoDB" id="2369748at2"/>
<dbReference type="Gene3D" id="3.90.550.10">
    <property type="entry name" value="Spore Coat Polysaccharide Biosynthesis Protein SpsA, Chain A"/>
    <property type="match status" value="1"/>
</dbReference>
<dbReference type="GO" id="GO:0006487">
    <property type="term" value="P:protein N-linked glycosylation"/>
    <property type="evidence" value="ECO:0007669"/>
    <property type="project" value="TreeGrafter"/>
</dbReference>
<dbReference type="InterPro" id="IPR035518">
    <property type="entry name" value="DPG_synthase"/>
</dbReference>
<evidence type="ECO:0000256" key="9">
    <source>
        <dbReference type="ARBA" id="ARBA00022824"/>
    </source>
</evidence>
<evidence type="ECO:0000313" key="18">
    <source>
        <dbReference type="EMBL" id="MUN55350.1"/>
    </source>
</evidence>
<dbReference type="AlphaFoldDB" id="A0A7K1LJQ9"/>
<evidence type="ECO:0000256" key="14">
    <source>
        <dbReference type="SAM" id="MobiDB-lite"/>
    </source>
</evidence>
<feature type="transmembrane region" description="Helical" evidence="15">
    <location>
        <begin position="394"/>
        <end position="413"/>
    </location>
</feature>
<dbReference type="PANTHER" id="PTHR10859:SF91">
    <property type="entry name" value="DOLICHYL-PHOSPHATE BETA-GLUCOSYLTRANSFERASE"/>
    <property type="match status" value="1"/>
</dbReference>